<organism evidence="1 2">
    <name type="scientific">Apiospora hydei</name>
    <dbReference type="NCBI Taxonomy" id="1337664"/>
    <lineage>
        <taxon>Eukaryota</taxon>
        <taxon>Fungi</taxon>
        <taxon>Dikarya</taxon>
        <taxon>Ascomycota</taxon>
        <taxon>Pezizomycotina</taxon>
        <taxon>Sordariomycetes</taxon>
        <taxon>Xylariomycetidae</taxon>
        <taxon>Amphisphaeriales</taxon>
        <taxon>Apiosporaceae</taxon>
        <taxon>Apiospora</taxon>
    </lineage>
</organism>
<evidence type="ECO:0000313" key="1">
    <source>
        <dbReference type="EMBL" id="KAK8094820.1"/>
    </source>
</evidence>
<keyword evidence="2" id="KW-1185">Reference proteome</keyword>
<accession>A0ABR1XDR2</accession>
<protein>
    <submittedName>
        <fullName evidence="1">Uncharacterized protein</fullName>
    </submittedName>
</protein>
<evidence type="ECO:0000313" key="2">
    <source>
        <dbReference type="Proteomes" id="UP001433268"/>
    </source>
</evidence>
<comment type="caution">
    <text evidence="1">The sequence shown here is derived from an EMBL/GenBank/DDBJ whole genome shotgun (WGS) entry which is preliminary data.</text>
</comment>
<name>A0ABR1XDR2_9PEZI</name>
<gene>
    <name evidence="1" type="ORF">PG997_001505</name>
</gene>
<sequence length="313" mass="35105">MWALEQGLRNRASVINAVISFLQAKLVVSDDELLRSLCFLSSKERLKALDKEALDCSEAVEIYEHLAKLYRSKKGASAAKIRELVRELVHDVEPKDRAVFYCHFTAGSTTPPLTSDIDRLAIRCNFHVAKQVLHELPKSWKTTPDSPLGQVTALLKRSPDHEDEETGAMDDDYRAELAWLIRLLGAEDAKTLFAAVDGARARLLLLPRHAARNYATALKRLHGSDNDKKVKKINKSIYETSTGGKKGLSKLVKDLESACRIDDVEDAPKYRKIPSSLYKAPVDDQIDIHNAIIDFLKANDMSHEGTRVVLHRL</sequence>
<proteinExistence type="predicted"/>
<dbReference type="Proteomes" id="UP001433268">
    <property type="component" value="Unassembled WGS sequence"/>
</dbReference>
<dbReference type="EMBL" id="JAQQWN010000002">
    <property type="protein sequence ID" value="KAK8094820.1"/>
    <property type="molecule type" value="Genomic_DNA"/>
</dbReference>
<dbReference type="GeneID" id="92038880"/>
<dbReference type="RefSeq" id="XP_066675593.1">
    <property type="nucleotide sequence ID" value="XM_066805820.1"/>
</dbReference>
<reference evidence="1 2" key="1">
    <citation type="submission" date="2023-01" db="EMBL/GenBank/DDBJ databases">
        <title>Analysis of 21 Apiospora genomes using comparative genomics revels a genus with tremendous synthesis potential of carbohydrate active enzymes and secondary metabolites.</title>
        <authorList>
            <person name="Sorensen T."/>
        </authorList>
    </citation>
    <scope>NUCLEOTIDE SEQUENCE [LARGE SCALE GENOMIC DNA]</scope>
    <source>
        <strain evidence="1 2">CBS 114990</strain>
    </source>
</reference>